<evidence type="ECO:0000313" key="2">
    <source>
        <dbReference type="Proteomes" id="UP000265703"/>
    </source>
</evidence>
<proteinExistence type="predicted"/>
<evidence type="ECO:0000313" key="1">
    <source>
        <dbReference type="EMBL" id="RIA84311.1"/>
    </source>
</evidence>
<dbReference type="Proteomes" id="UP000265703">
    <property type="component" value="Unassembled WGS sequence"/>
</dbReference>
<dbReference type="SUPFAM" id="SSF52047">
    <property type="entry name" value="RNI-like"/>
    <property type="match status" value="1"/>
</dbReference>
<keyword evidence="2" id="KW-1185">Reference proteome</keyword>
<protein>
    <recommendedName>
        <fullName evidence="3">F-box domain-containing protein</fullName>
    </recommendedName>
</protein>
<dbReference type="InterPro" id="IPR032675">
    <property type="entry name" value="LRR_dom_sf"/>
</dbReference>
<sequence>MSKLNEDVLHLIFEKLQYHKRTHLFSCLLVNKTWCNIIIPILWKNPWKFLKKGKEMILLNVIISHLPQRFEYLKKPYKKPSFDYISCCSYYNLIEINNLIKIFGEKNKKKNIFIIRNEILRLFNNGNTKFTHLYIRSKFVYKDDLVWLSKTCKSIKELEIIIIENSSLDDSYWIVELIKSQKKLVSVHFNFNRDLRPYNFDYKIIEILKDSLNKHVDTIQYFQITYDHYFRITNCNFLSLPFLQVLIASHSLRSFQSSKDLINLIENTNGYLTEIKLEFNDKYIIQAIYQNCPKLKYLKLLFNNSFVSELENLLINCQYLDGLFINFGSKINWSYFFKILVNLSPISLFKFKFGYNNISLKLGPLKYFFVNWKDRHPILLQIIQQVKNANIDNLIEKYKSKGIIVKYDDNFGSTFEDFEWIEDL</sequence>
<accession>A0A397SN86</accession>
<name>A0A397SN86_9GLOM</name>
<dbReference type="EMBL" id="QKYT01000502">
    <property type="protein sequence ID" value="RIA84311.1"/>
    <property type="molecule type" value="Genomic_DNA"/>
</dbReference>
<organism evidence="1 2">
    <name type="scientific">Glomus cerebriforme</name>
    <dbReference type="NCBI Taxonomy" id="658196"/>
    <lineage>
        <taxon>Eukaryota</taxon>
        <taxon>Fungi</taxon>
        <taxon>Fungi incertae sedis</taxon>
        <taxon>Mucoromycota</taxon>
        <taxon>Glomeromycotina</taxon>
        <taxon>Glomeromycetes</taxon>
        <taxon>Glomerales</taxon>
        <taxon>Glomeraceae</taxon>
        <taxon>Glomus</taxon>
    </lineage>
</organism>
<dbReference type="OrthoDB" id="3010419at2759"/>
<dbReference type="Gene3D" id="3.80.10.10">
    <property type="entry name" value="Ribonuclease Inhibitor"/>
    <property type="match status" value="1"/>
</dbReference>
<reference evidence="1 2" key="1">
    <citation type="submission" date="2018-06" db="EMBL/GenBank/DDBJ databases">
        <title>Comparative genomics reveals the genomic features of Rhizophagus irregularis, R. cerebriforme, R. diaphanum and Gigaspora rosea, and their symbiotic lifestyle signature.</title>
        <authorList>
            <person name="Morin E."/>
            <person name="San Clemente H."/>
            <person name="Chen E.C.H."/>
            <person name="De La Providencia I."/>
            <person name="Hainaut M."/>
            <person name="Kuo A."/>
            <person name="Kohler A."/>
            <person name="Murat C."/>
            <person name="Tang N."/>
            <person name="Roy S."/>
            <person name="Loubradou J."/>
            <person name="Henrissat B."/>
            <person name="Grigoriev I.V."/>
            <person name="Corradi N."/>
            <person name="Roux C."/>
            <person name="Martin F.M."/>
        </authorList>
    </citation>
    <scope>NUCLEOTIDE SEQUENCE [LARGE SCALE GENOMIC DNA]</scope>
    <source>
        <strain evidence="1 2">DAOM 227022</strain>
    </source>
</reference>
<comment type="caution">
    <text evidence="1">The sequence shown here is derived from an EMBL/GenBank/DDBJ whole genome shotgun (WGS) entry which is preliminary data.</text>
</comment>
<evidence type="ECO:0008006" key="3">
    <source>
        <dbReference type="Google" id="ProtNLM"/>
    </source>
</evidence>
<gene>
    <name evidence="1" type="ORF">C1645_832460</name>
</gene>
<dbReference type="AlphaFoldDB" id="A0A397SN86"/>
<dbReference type="STRING" id="658196.A0A397SN86"/>